<feature type="chain" id="PRO_5001577895" description="Copper resistance protein B" evidence="2">
    <location>
        <begin position="27"/>
        <end position="138"/>
    </location>
</feature>
<dbReference type="AlphaFoldDB" id="A0A059G211"/>
<comment type="caution">
    <text evidence="3">The sequence shown here is derived from an EMBL/GenBank/DDBJ whole genome shotgun (WGS) entry which is preliminary data.</text>
</comment>
<evidence type="ECO:0008006" key="5">
    <source>
        <dbReference type="Google" id="ProtNLM"/>
    </source>
</evidence>
<dbReference type="PATRIC" id="fig|1280953.3.peg.4012"/>
<gene>
    <name evidence="3" type="ORF">HOC_20163</name>
</gene>
<dbReference type="Proteomes" id="UP000024942">
    <property type="component" value="Unassembled WGS sequence"/>
</dbReference>
<organism evidence="3 4">
    <name type="scientific">Hyphomonas oceanitis SCH89</name>
    <dbReference type="NCBI Taxonomy" id="1280953"/>
    <lineage>
        <taxon>Bacteria</taxon>
        <taxon>Pseudomonadati</taxon>
        <taxon>Pseudomonadota</taxon>
        <taxon>Alphaproteobacteria</taxon>
        <taxon>Hyphomonadales</taxon>
        <taxon>Hyphomonadaceae</taxon>
        <taxon>Hyphomonas</taxon>
    </lineage>
</organism>
<proteinExistence type="predicted"/>
<feature type="signal peptide" evidence="2">
    <location>
        <begin position="1"/>
        <end position="26"/>
    </location>
</feature>
<evidence type="ECO:0000313" key="3">
    <source>
        <dbReference type="EMBL" id="KCZ98952.1"/>
    </source>
</evidence>
<dbReference type="EMBL" id="ARYL01000081">
    <property type="protein sequence ID" value="KCZ98952.1"/>
    <property type="molecule type" value="Genomic_DNA"/>
</dbReference>
<protein>
    <recommendedName>
        <fullName evidence="5">Copper resistance protein B</fullName>
    </recommendedName>
</protein>
<feature type="compositionally biased region" description="Basic and acidic residues" evidence="1">
    <location>
        <begin position="93"/>
        <end position="102"/>
    </location>
</feature>
<feature type="region of interest" description="Disordered" evidence="1">
    <location>
        <begin position="76"/>
        <end position="102"/>
    </location>
</feature>
<keyword evidence="4" id="KW-1185">Reference proteome</keyword>
<evidence type="ECO:0000256" key="2">
    <source>
        <dbReference type="SAM" id="SignalP"/>
    </source>
</evidence>
<feature type="compositionally biased region" description="Basic and acidic residues" evidence="1">
    <location>
        <begin position="76"/>
        <end position="86"/>
    </location>
</feature>
<reference evidence="3 4" key="1">
    <citation type="journal article" date="2014" name="Antonie Van Leeuwenhoek">
        <title>Hyphomonas beringensis sp. nov. and Hyphomonas chukchiensis sp. nov., isolated from surface seawater of the Bering Sea and Chukchi Sea.</title>
        <authorList>
            <person name="Li C."/>
            <person name="Lai Q."/>
            <person name="Li G."/>
            <person name="Dong C."/>
            <person name="Wang J."/>
            <person name="Liao Y."/>
            <person name="Shao Z."/>
        </authorList>
    </citation>
    <scope>NUCLEOTIDE SEQUENCE [LARGE SCALE GENOMIC DNA]</scope>
    <source>
        <strain evidence="3 4">SCH89</strain>
    </source>
</reference>
<evidence type="ECO:0000313" key="4">
    <source>
        <dbReference type="Proteomes" id="UP000024942"/>
    </source>
</evidence>
<sequence>KKRMTSMKPIWITAVALFALSPAALAQEGHASHDHGDKPAVEAPADAAKSCMPGQDGSSDCMAGMKEKMADGHMMEHGEGAGHEMGDATMGEMMDHGSMMDHDKMNAEDCQAKHEAMGHNPDDYCSMMPDGKDTAQTE</sequence>
<feature type="compositionally biased region" description="Basic and acidic residues" evidence="1">
    <location>
        <begin position="30"/>
        <end position="40"/>
    </location>
</feature>
<feature type="region of interest" description="Disordered" evidence="1">
    <location>
        <begin position="29"/>
        <end position="63"/>
    </location>
</feature>
<accession>A0A059G211</accession>
<feature type="non-terminal residue" evidence="3">
    <location>
        <position position="1"/>
    </location>
</feature>
<keyword evidence="2" id="KW-0732">Signal</keyword>
<name>A0A059G211_9PROT</name>
<evidence type="ECO:0000256" key="1">
    <source>
        <dbReference type="SAM" id="MobiDB-lite"/>
    </source>
</evidence>